<evidence type="ECO:0000313" key="5">
    <source>
        <dbReference type="Proteomes" id="UP001168528"/>
    </source>
</evidence>
<keyword evidence="1" id="KW-1133">Transmembrane helix</keyword>
<dbReference type="PANTHER" id="PTHR30373">
    <property type="entry name" value="UPF0603 PROTEIN YGCG"/>
    <property type="match status" value="1"/>
</dbReference>
<dbReference type="RefSeq" id="WP_302038405.1">
    <property type="nucleotide sequence ID" value="NZ_JAUKPO010000007.1"/>
</dbReference>
<dbReference type="Gene3D" id="3.10.310.50">
    <property type="match status" value="1"/>
</dbReference>
<evidence type="ECO:0000256" key="2">
    <source>
        <dbReference type="SAM" id="SignalP"/>
    </source>
</evidence>
<keyword evidence="1" id="KW-0812">Transmembrane</keyword>
<feature type="signal peptide" evidence="2">
    <location>
        <begin position="1"/>
        <end position="22"/>
    </location>
</feature>
<protein>
    <submittedName>
        <fullName evidence="4">TPM domain-containing protein</fullName>
    </submittedName>
</protein>
<reference evidence="4" key="1">
    <citation type="submission" date="2023-07" db="EMBL/GenBank/DDBJ databases">
        <title>The genome sequence of Rhodocytophaga aerolata KACC 12507.</title>
        <authorList>
            <person name="Zhang X."/>
        </authorList>
    </citation>
    <scope>NUCLEOTIDE SEQUENCE</scope>
    <source>
        <strain evidence="4">KACC 12507</strain>
    </source>
</reference>
<feature type="transmembrane region" description="Helical" evidence="1">
    <location>
        <begin position="177"/>
        <end position="195"/>
    </location>
</feature>
<evidence type="ECO:0000313" key="4">
    <source>
        <dbReference type="EMBL" id="MDO1447602.1"/>
    </source>
</evidence>
<keyword evidence="5" id="KW-1185">Reference proteome</keyword>
<keyword evidence="2" id="KW-0732">Signal</keyword>
<evidence type="ECO:0000259" key="3">
    <source>
        <dbReference type="Pfam" id="PF04536"/>
    </source>
</evidence>
<proteinExistence type="predicted"/>
<dbReference type="InterPro" id="IPR007621">
    <property type="entry name" value="TPM_dom"/>
</dbReference>
<gene>
    <name evidence="4" type="ORF">Q0590_15135</name>
</gene>
<evidence type="ECO:0000256" key="1">
    <source>
        <dbReference type="SAM" id="Phobius"/>
    </source>
</evidence>
<dbReference type="Pfam" id="PF04536">
    <property type="entry name" value="TPM_phosphatase"/>
    <property type="match status" value="1"/>
</dbReference>
<dbReference type="EMBL" id="JAUKPO010000007">
    <property type="protein sequence ID" value="MDO1447602.1"/>
    <property type="molecule type" value="Genomic_DNA"/>
</dbReference>
<organism evidence="4 5">
    <name type="scientific">Rhodocytophaga aerolata</name>
    <dbReference type="NCBI Taxonomy" id="455078"/>
    <lineage>
        <taxon>Bacteria</taxon>
        <taxon>Pseudomonadati</taxon>
        <taxon>Bacteroidota</taxon>
        <taxon>Cytophagia</taxon>
        <taxon>Cytophagales</taxon>
        <taxon>Rhodocytophagaceae</taxon>
        <taxon>Rhodocytophaga</taxon>
    </lineage>
</organism>
<sequence>MKKTKFILIAFIIGLLATGASAQTFPEKPNPPRLVNDFAGVLSENEENALERKLVRLDDTTSTQIAIVIVNTYGDYDRAQYTFELANKWGIGQAGKNNGVLITIAIKDRKYFTATGYGAEGALPDAIIKRIEEQTFPPNFRAENYYRGLDEATTLMARAIAGEYQAENTDEGEGGSGGMSFIFLLIIIIIIIAVIRRGGRGGRGGGGRYYGGGGFFPPFITMGRGGSFGGGSFGGGGGGFGGFGGGSFGGGGAGGDW</sequence>
<dbReference type="Proteomes" id="UP001168528">
    <property type="component" value="Unassembled WGS sequence"/>
</dbReference>
<feature type="chain" id="PRO_5047217633" evidence="2">
    <location>
        <begin position="23"/>
        <end position="257"/>
    </location>
</feature>
<dbReference type="PANTHER" id="PTHR30373:SF2">
    <property type="entry name" value="UPF0603 PROTEIN YGCG"/>
    <property type="match status" value="1"/>
</dbReference>
<feature type="domain" description="TPM" evidence="3">
    <location>
        <begin position="35"/>
        <end position="158"/>
    </location>
</feature>
<comment type="caution">
    <text evidence="4">The sequence shown here is derived from an EMBL/GenBank/DDBJ whole genome shotgun (WGS) entry which is preliminary data.</text>
</comment>
<keyword evidence="1" id="KW-0472">Membrane</keyword>
<name>A0ABT8R676_9BACT</name>
<accession>A0ABT8R676</accession>